<name>A0AAV5T4J5_9BILA</name>
<evidence type="ECO:0000256" key="7">
    <source>
        <dbReference type="ARBA" id="ARBA00038165"/>
    </source>
</evidence>
<accession>A0AAV5T4J5</accession>
<dbReference type="PRINTS" id="PR00031">
    <property type="entry name" value="HTHREPRESSR"/>
</dbReference>
<evidence type="ECO:0000256" key="3">
    <source>
        <dbReference type="ARBA" id="ARBA00023125"/>
    </source>
</evidence>
<feature type="non-terminal residue" evidence="12">
    <location>
        <position position="138"/>
    </location>
</feature>
<dbReference type="InterPro" id="IPR009057">
    <property type="entry name" value="Homeodomain-like_sf"/>
</dbReference>
<reference evidence="12" key="1">
    <citation type="submission" date="2023-10" db="EMBL/GenBank/DDBJ databases">
        <title>Genome assembly of Pristionchus species.</title>
        <authorList>
            <person name="Yoshida K."/>
            <person name="Sommer R.J."/>
        </authorList>
    </citation>
    <scope>NUCLEOTIDE SEQUENCE</scope>
    <source>
        <strain evidence="12">RS0144</strain>
    </source>
</reference>
<keyword evidence="2" id="KW-0805">Transcription regulation</keyword>
<dbReference type="CDD" id="cd00086">
    <property type="entry name" value="homeodomain"/>
    <property type="match status" value="1"/>
</dbReference>
<dbReference type="EMBL" id="BTSX01000003">
    <property type="protein sequence ID" value="GMS90506.1"/>
    <property type="molecule type" value="Genomic_DNA"/>
</dbReference>
<feature type="non-terminal residue" evidence="12">
    <location>
        <position position="1"/>
    </location>
</feature>
<organism evidence="12 13">
    <name type="scientific">Pristionchus entomophagus</name>
    <dbReference type="NCBI Taxonomy" id="358040"/>
    <lineage>
        <taxon>Eukaryota</taxon>
        <taxon>Metazoa</taxon>
        <taxon>Ecdysozoa</taxon>
        <taxon>Nematoda</taxon>
        <taxon>Chromadorea</taxon>
        <taxon>Rhabditida</taxon>
        <taxon>Rhabditina</taxon>
        <taxon>Diplogasteromorpha</taxon>
        <taxon>Diplogasteroidea</taxon>
        <taxon>Neodiplogasteridae</taxon>
        <taxon>Pristionchus</taxon>
    </lineage>
</organism>
<protein>
    <recommendedName>
        <fullName evidence="11">Homeobox domain-containing protein</fullName>
    </recommendedName>
</protein>
<dbReference type="Proteomes" id="UP001432027">
    <property type="component" value="Unassembled WGS sequence"/>
</dbReference>
<dbReference type="GO" id="GO:0005634">
    <property type="term" value="C:nucleus"/>
    <property type="evidence" value="ECO:0007669"/>
    <property type="project" value="UniProtKB-SubCell"/>
</dbReference>
<dbReference type="PRINTS" id="PR00024">
    <property type="entry name" value="HOMEOBOX"/>
</dbReference>
<evidence type="ECO:0000256" key="8">
    <source>
        <dbReference type="PROSITE-ProRule" id="PRU00108"/>
    </source>
</evidence>
<keyword evidence="6 8" id="KW-0539">Nucleus</keyword>
<keyword evidence="5" id="KW-0804">Transcription</keyword>
<evidence type="ECO:0000256" key="1">
    <source>
        <dbReference type="ARBA" id="ARBA00004123"/>
    </source>
</evidence>
<keyword evidence="13" id="KW-1185">Reference proteome</keyword>
<dbReference type="InterPro" id="IPR017970">
    <property type="entry name" value="Homeobox_CS"/>
</dbReference>
<evidence type="ECO:0000259" key="11">
    <source>
        <dbReference type="PROSITE" id="PS50071"/>
    </source>
</evidence>
<sequence>ASLRSAESTSHGEMDEDRADNLDTSHGHDHTDSKRKKARTMFSRYQVRQLEHLFDLKMYLTSNERVALARKLSLTETQVKIWFQNRRNKAKREVEESASMHLQHIQHLQRFSIFGPTDASVAAMMNAAADAVAFNARL</sequence>
<evidence type="ECO:0000256" key="5">
    <source>
        <dbReference type="ARBA" id="ARBA00023163"/>
    </source>
</evidence>
<dbReference type="Gene3D" id="1.10.10.60">
    <property type="entry name" value="Homeodomain-like"/>
    <property type="match status" value="1"/>
</dbReference>
<gene>
    <name evidence="12" type="ORF">PENTCL1PPCAC_12681</name>
</gene>
<evidence type="ECO:0000313" key="12">
    <source>
        <dbReference type="EMBL" id="GMS90506.1"/>
    </source>
</evidence>
<feature type="compositionally biased region" description="Polar residues" evidence="10">
    <location>
        <begin position="1"/>
        <end position="11"/>
    </location>
</feature>
<dbReference type="GO" id="GO:0000977">
    <property type="term" value="F:RNA polymerase II transcription regulatory region sequence-specific DNA binding"/>
    <property type="evidence" value="ECO:0007669"/>
    <property type="project" value="TreeGrafter"/>
</dbReference>
<dbReference type="InterPro" id="IPR020479">
    <property type="entry name" value="HD_metazoa"/>
</dbReference>
<evidence type="ECO:0000313" key="13">
    <source>
        <dbReference type="Proteomes" id="UP001432027"/>
    </source>
</evidence>
<evidence type="ECO:0000256" key="4">
    <source>
        <dbReference type="ARBA" id="ARBA00023155"/>
    </source>
</evidence>
<evidence type="ECO:0000256" key="10">
    <source>
        <dbReference type="SAM" id="MobiDB-lite"/>
    </source>
</evidence>
<dbReference type="InterPro" id="IPR001356">
    <property type="entry name" value="HD"/>
</dbReference>
<proteinExistence type="inferred from homology"/>
<comment type="similarity">
    <text evidence="7">Belongs to the HMX homeobox family.</text>
</comment>
<dbReference type="PROSITE" id="PS50071">
    <property type="entry name" value="HOMEOBOX_2"/>
    <property type="match status" value="1"/>
</dbReference>
<dbReference type="SUPFAM" id="SSF46689">
    <property type="entry name" value="Homeodomain-like"/>
    <property type="match status" value="1"/>
</dbReference>
<dbReference type="SMART" id="SM00389">
    <property type="entry name" value="HOX"/>
    <property type="match status" value="1"/>
</dbReference>
<dbReference type="PROSITE" id="PS00027">
    <property type="entry name" value="HOMEOBOX_1"/>
    <property type="match status" value="1"/>
</dbReference>
<evidence type="ECO:0000256" key="9">
    <source>
        <dbReference type="RuleBase" id="RU000682"/>
    </source>
</evidence>
<comment type="subcellular location">
    <subcellularLocation>
        <location evidence="1 8 9">Nucleus</location>
    </subcellularLocation>
</comment>
<dbReference type="InterPro" id="IPR051300">
    <property type="entry name" value="HMX_Homeobox_TF"/>
</dbReference>
<dbReference type="PANTHER" id="PTHR46110">
    <property type="entry name" value="HOMEOBOX PROTEIN HMX"/>
    <property type="match status" value="1"/>
</dbReference>
<dbReference type="InterPro" id="IPR000047">
    <property type="entry name" value="HTH_motif"/>
</dbReference>
<feature type="compositionally biased region" description="Basic and acidic residues" evidence="10">
    <location>
        <begin position="19"/>
        <end position="32"/>
    </location>
</feature>
<dbReference type="AlphaFoldDB" id="A0AAV5T4J5"/>
<dbReference type="GO" id="GO:0000981">
    <property type="term" value="F:DNA-binding transcription factor activity, RNA polymerase II-specific"/>
    <property type="evidence" value="ECO:0007669"/>
    <property type="project" value="InterPro"/>
</dbReference>
<feature type="domain" description="Homeobox" evidence="11">
    <location>
        <begin position="33"/>
        <end position="93"/>
    </location>
</feature>
<dbReference type="Pfam" id="PF00046">
    <property type="entry name" value="Homeodomain"/>
    <property type="match status" value="1"/>
</dbReference>
<feature type="region of interest" description="Disordered" evidence="10">
    <location>
        <begin position="1"/>
        <end position="38"/>
    </location>
</feature>
<dbReference type="PANTHER" id="PTHR46110:SF3">
    <property type="entry name" value="HOMEOBOX PROTEIN HMX"/>
    <property type="match status" value="1"/>
</dbReference>
<keyword evidence="3 8" id="KW-0238">DNA-binding</keyword>
<comment type="caution">
    <text evidence="12">The sequence shown here is derived from an EMBL/GenBank/DDBJ whole genome shotgun (WGS) entry which is preliminary data.</text>
</comment>
<evidence type="ECO:0000256" key="2">
    <source>
        <dbReference type="ARBA" id="ARBA00023015"/>
    </source>
</evidence>
<keyword evidence="4 8" id="KW-0371">Homeobox</keyword>
<feature type="DNA-binding region" description="Homeobox" evidence="8">
    <location>
        <begin position="35"/>
        <end position="94"/>
    </location>
</feature>
<evidence type="ECO:0000256" key="6">
    <source>
        <dbReference type="ARBA" id="ARBA00023242"/>
    </source>
</evidence>